<dbReference type="PANTHER" id="PTHR31988">
    <property type="entry name" value="ESTERASE, PUTATIVE (DUF303)-RELATED"/>
    <property type="match status" value="1"/>
</dbReference>
<comment type="caution">
    <text evidence="3">The sequence shown here is derived from an EMBL/GenBank/DDBJ whole genome shotgun (WGS) entry which is preliminary data.</text>
</comment>
<dbReference type="Proteomes" id="UP000594638">
    <property type="component" value="Unassembled WGS sequence"/>
</dbReference>
<dbReference type="Gramene" id="OE9A049630T1">
    <property type="protein sequence ID" value="OE9A049630C1"/>
    <property type="gene ID" value="OE9A049630"/>
</dbReference>
<dbReference type="Gene3D" id="3.40.50.1110">
    <property type="entry name" value="SGNH hydrolase"/>
    <property type="match status" value="1"/>
</dbReference>
<keyword evidence="4" id="KW-1185">Reference proteome</keyword>
<keyword evidence="1" id="KW-0378">Hydrolase</keyword>
<protein>
    <recommendedName>
        <fullName evidence="2">Sialate O-acetylesterase domain-containing protein</fullName>
    </recommendedName>
</protein>
<dbReference type="EMBL" id="CACTIH010005956">
    <property type="protein sequence ID" value="CAA3003365.1"/>
    <property type="molecule type" value="Genomic_DNA"/>
</dbReference>
<dbReference type="InterPro" id="IPR005181">
    <property type="entry name" value="SASA"/>
</dbReference>
<dbReference type="OrthoDB" id="1717599at2759"/>
<dbReference type="InterPro" id="IPR036514">
    <property type="entry name" value="SGNH_hydro_sf"/>
</dbReference>
<gene>
    <name evidence="3" type="ORF">OLEA9_A049630</name>
</gene>
<name>A0A8S0TEE4_OLEEU</name>
<evidence type="ECO:0000313" key="4">
    <source>
        <dbReference type="Proteomes" id="UP000594638"/>
    </source>
</evidence>
<organism evidence="3 4">
    <name type="scientific">Olea europaea subsp. europaea</name>
    <dbReference type="NCBI Taxonomy" id="158383"/>
    <lineage>
        <taxon>Eukaryota</taxon>
        <taxon>Viridiplantae</taxon>
        <taxon>Streptophyta</taxon>
        <taxon>Embryophyta</taxon>
        <taxon>Tracheophyta</taxon>
        <taxon>Spermatophyta</taxon>
        <taxon>Magnoliopsida</taxon>
        <taxon>eudicotyledons</taxon>
        <taxon>Gunneridae</taxon>
        <taxon>Pentapetalae</taxon>
        <taxon>asterids</taxon>
        <taxon>lamiids</taxon>
        <taxon>Lamiales</taxon>
        <taxon>Oleaceae</taxon>
        <taxon>Oleeae</taxon>
        <taxon>Olea</taxon>
    </lineage>
</organism>
<accession>A0A8S0TEE4</accession>
<sequence>MRLIEFFLHIRGDLASPALPTLQVALASVAGPYFEVVRKAQLEIKLHNVACIDARGLEVMKNDKLHLSTSAQEKKYIQI</sequence>
<dbReference type="SUPFAM" id="SSF52266">
    <property type="entry name" value="SGNH hydrolase"/>
    <property type="match status" value="1"/>
</dbReference>
<reference evidence="3 4" key="1">
    <citation type="submission" date="2019-12" db="EMBL/GenBank/DDBJ databases">
        <authorList>
            <person name="Alioto T."/>
            <person name="Alioto T."/>
            <person name="Gomez Garrido J."/>
        </authorList>
    </citation>
    <scope>NUCLEOTIDE SEQUENCE [LARGE SCALE GENOMIC DNA]</scope>
</reference>
<evidence type="ECO:0000256" key="1">
    <source>
        <dbReference type="ARBA" id="ARBA00022801"/>
    </source>
</evidence>
<feature type="domain" description="Sialate O-acetylesterase" evidence="2">
    <location>
        <begin position="2"/>
        <end position="73"/>
    </location>
</feature>
<dbReference type="GO" id="GO:0016787">
    <property type="term" value="F:hydrolase activity"/>
    <property type="evidence" value="ECO:0007669"/>
    <property type="project" value="UniProtKB-KW"/>
</dbReference>
<dbReference type="AlphaFoldDB" id="A0A8S0TEE4"/>
<evidence type="ECO:0000259" key="2">
    <source>
        <dbReference type="Pfam" id="PF03629"/>
    </source>
</evidence>
<dbReference type="InterPro" id="IPR052940">
    <property type="entry name" value="Carb_Esterase_6"/>
</dbReference>
<proteinExistence type="predicted"/>
<dbReference type="Pfam" id="PF03629">
    <property type="entry name" value="SASA"/>
    <property type="match status" value="1"/>
</dbReference>
<dbReference type="PANTHER" id="PTHR31988:SF15">
    <property type="entry name" value="ESTERASE, PUTATIVE (DUF303)-RELATED"/>
    <property type="match status" value="1"/>
</dbReference>
<evidence type="ECO:0000313" key="3">
    <source>
        <dbReference type="EMBL" id="CAA3003365.1"/>
    </source>
</evidence>